<keyword evidence="3" id="KW-1185">Reference proteome</keyword>
<gene>
    <name evidence="2" type="ORF">JQN70_16255</name>
</gene>
<name>A0ABS2CPY7_9MICO</name>
<dbReference type="InterPro" id="IPR005122">
    <property type="entry name" value="Uracil-DNA_glycosylase-like"/>
</dbReference>
<dbReference type="Pfam" id="PF03167">
    <property type="entry name" value="UDG"/>
    <property type="match status" value="1"/>
</dbReference>
<protein>
    <recommendedName>
        <fullName evidence="1">Uracil-DNA glycosylase-like domain-containing protein</fullName>
    </recommendedName>
</protein>
<dbReference type="Gene3D" id="3.40.470.10">
    <property type="entry name" value="Uracil-DNA glycosylase-like domain"/>
    <property type="match status" value="1"/>
</dbReference>
<feature type="domain" description="Uracil-DNA glycosylase-like" evidence="1">
    <location>
        <begin position="47"/>
        <end position="149"/>
    </location>
</feature>
<organism evidence="2 3">
    <name type="scientific">Phycicoccus sonneratiae</name>
    <dbReference type="NCBI Taxonomy" id="2807628"/>
    <lineage>
        <taxon>Bacteria</taxon>
        <taxon>Bacillati</taxon>
        <taxon>Actinomycetota</taxon>
        <taxon>Actinomycetes</taxon>
        <taxon>Micrococcales</taxon>
        <taxon>Intrasporangiaceae</taxon>
        <taxon>Phycicoccus</taxon>
    </lineage>
</organism>
<proteinExistence type="predicted"/>
<comment type="caution">
    <text evidence="2">The sequence shown here is derived from an EMBL/GenBank/DDBJ whole genome shotgun (WGS) entry which is preliminary data.</text>
</comment>
<dbReference type="EMBL" id="JAFDVD010000020">
    <property type="protein sequence ID" value="MBM6401952.1"/>
    <property type="molecule type" value="Genomic_DNA"/>
</dbReference>
<evidence type="ECO:0000313" key="2">
    <source>
        <dbReference type="EMBL" id="MBM6401952.1"/>
    </source>
</evidence>
<sequence length="262" mass="28605">MTTDPFDTGPTGTFRALCRDYPDGTVFRGADGFRSLWGPVFYRGRANGTARLLVIGQDPAQTEAVTRRCLSGQAGRRVQGFVEKLGYTRRYLMVNAFLYGIYNQSMALPHLLDPAIQAYRDAWLLAALAPGKVETVVTFGTPAFNAWTAFTATPAGAAASAGVLFHKALHPTADKPGGPITRQDLLDNWNVALQFLHPQVQKPDVKKPLVPYGSDFTPAELPEIPARDLSFGFPAWMRSTDFWASMSPTPGTERANISVEVP</sequence>
<dbReference type="CDD" id="cd10034">
    <property type="entry name" value="UDG_BdiUng_like"/>
    <property type="match status" value="1"/>
</dbReference>
<evidence type="ECO:0000313" key="3">
    <source>
        <dbReference type="Proteomes" id="UP001430172"/>
    </source>
</evidence>
<dbReference type="SUPFAM" id="SSF52141">
    <property type="entry name" value="Uracil-DNA glycosylase-like"/>
    <property type="match status" value="1"/>
</dbReference>
<dbReference type="RefSeq" id="WP_204132426.1">
    <property type="nucleotide sequence ID" value="NZ_JAFDVD010000020.1"/>
</dbReference>
<dbReference type="InterPro" id="IPR036895">
    <property type="entry name" value="Uracil-DNA_glycosylase-like_sf"/>
</dbReference>
<dbReference type="Proteomes" id="UP001430172">
    <property type="component" value="Unassembled WGS sequence"/>
</dbReference>
<reference evidence="2" key="1">
    <citation type="submission" date="2021-02" db="EMBL/GenBank/DDBJ databases">
        <title>Phycicoccus sp. MQZ13P-5T, whole genome shotgun sequence.</title>
        <authorList>
            <person name="Tuo L."/>
        </authorList>
    </citation>
    <scope>NUCLEOTIDE SEQUENCE</scope>
    <source>
        <strain evidence="2">MQZ13P-5</strain>
    </source>
</reference>
<accession>A0ABS2CPY7</accession>
<evidence type="ECO:0000259" key="1">
    <source>
        <dbReference type="Pfam" id="PF03167"/>
    </source>
</evidence>